<evidence type="ECO:0000256" key="1">
    <source>
        <dbReference type="ARBA" id="ARBA00023125"/>
    </source>
</evidence>
<dbReference type="InterPro" id="IPR027824">
    <property type="entry name" value="DUF4469"/>
</dbReference>
<protein>
    <submittedName>
        <fullName evidence="4">DNA-binding domain-containing protein</fullName>
    </submittedName>
</protein>
<proteinExistence type="predicted"/>
<dbReference type="InterPro" id="IPR010992">
    <property type="entry name" value="IHF-like_DNA-bd_dom_sf"/>
</dbReference>
<dbReference type="GO" id="GO:0003677">
    <property type="term" value="F:DNA binding"/>
    <property type="evidence" value="ECO:0007669"/>
    <property type="project" value="UniProtKB-KW"/>
</dbReference>
<name>A0ABY8L5I0_9FLAO</name>
<sequence>MKYYLTENMLTEESNYSARILTERTINQEELIEKMLRKRNLVSKTDIVAVLNSFYEEIIESIEEGDNINLPIVNISYSITGVFQTEEDSLNPDIHKLHVNLNSGKLINEIKEDIPLQKITAPITSTVINNCKDITSQTTNTTITSNGLFELNGLRLKIEGDKEEIGLYFVAADGTETKVQYLAQNGYKKLIGQAPSLAAGAYKIRIKTQATYTAGVYLKEVRISESSFTVTAVS</sequence>
<evidence type="ECO:0000259" key="2">
    <source>
        <dbReference type="Pfam" id="PF14734"/>
    </source>
</evidence>
<dbReference type="EMBL" id="CP122539">
    <property type="protein sequence ID" value="WGH76673.1"/>
    <property type="molecule type" value="Genomic_DNA"/>
</dbReference>
<keyword evidence="1 4" id="KW-0238">DNA-binding</keyword>
<feature type="domain" description="DUF4469" evidence="2">
    <location>
        <begin position="128"/>
        <end position="222"/>
    </location>
</feature>
<evidence type="ECO:0000259" key="3">
    <source>
        <dbReference type="Pfam" id="PF14848"/>
    </source>
</evidence>
<dbReference type="SUPFAM" id="SSF47729">
    <property type="entry name" value="IHF-like DNA-binding proteins"/>
    <property type="match status" value="1"/>
</dbReference>
<keyword evidence="5" id="KW-1185">Reference proteome</keyword>
<dbReference type="Pfam" id="PF14734">
    <property type="entry name" value="DUF4469"/>
    <property type="match status" value="1"/>
</dbReference>
<evidence type="ECO:0000313" key="4">
    <source>
        <dbReference type="EMBL" id="WGH76673.1"/>
    </source>
</evidence>
<accession>A0ABY8L5I0</accession>
<reference evidence="4 5" key="1">
    <citation type="submission" date="2023-04" db="EMBL/GenBank/DDBJ databases">
        <title>Tenacibaculum tangerinum sp. nov., isolated from sea tidal flat of South Korea.</title>
        <authorList>
            <person name="Lee S.H."/>
            <person name="Kim J.-J."/>
        </authorList>
    </citation>
    <scope>NUCLEOTIDE SEQUENCE [LARGE SCALE GENOMIC DNA]</scope>
    <source>
        <strain evidence="4 5">GRR-S3-23</strain>
    </source>
</reference>
<dbReference type="Gene3D" id="2.70.50.70">
    <property type="match status" value="1"/>
</dbReference>
<dbReference type="Pfam" id="PF14848">
    <property type="entry name" value="HU-DNA_bdg"/>
    <property type="match status" value="1"/>
</dbReference>
<gene>
    <name evidence="4" type="ORF">P8625_05815</name>
</gene>
<dbReference type="InterPro" id="IPR049893">
    <property type="entry name" value="Bvu_2165-like_IHF-HU-DNA_bdg"/>
</dbReference>
<evidence type="ECO:0000313" key="5">
    <source>
        <dbReference type="Proteomes" id="UP001232001"/>
    </source>
</evidence>
<dbReference type="RefSeq" id="WP_279652536.1">
    <property type="nucleotide sequence ID" value="NZ_CP122539.1"/>
</dbReference>
<feature type="domain" description="Bvu-2165-like IHF-HU-like DNA-binding" evidence="3">
    <location>
        <begin position="1"/>
        <end position="112"/>
    </location>
</feature>
<dbReference type="Proteomes" id="UP001232001">
    <property type="component" value="Chromosome"/>
</dbReference>
<organism evidence="4 5">
    <name type="scientific">Tenacibaculum tangerinum</name>
    <dbReference type="NCBI Taxonomy" id="3038772"/>
    <lineage>
        <taxon>Bacteria</taxon>
        <taxon>Pseudomonadati</taxon>
        <taxon>Bacteroidota</taxon>
        <taxon>Flavobacteriia</taxon>
        <taxon>Flavobacteriales</taxon>
        <taxon>Flavobacteriaceae</taxon>
        <taxon>Tenacibaculum</taxon>
    </lineage>
</organism>